<feature type="domain" description="TauD/TfdA-like" evidence="7">
    <location>
        <begin position="16"/>
        <end position="279"/>
    </location>
</feature>
<dbReference type="InterPro" id="IPR042098">
    <property type="entry name" value="TauD-like_sf"/>
</dbReference>
<dbReference type="GO" id="GO:0046872">
    <property type="term" value="F:metal ion binding"/>
    <property type="evidence" value="ECO:0007669"/>
    <property type="project" value="UniProtKB-KW"/>
</dbReference>
<organism evidence="8 9">
    <name type="scientific">Nonomuraea endophytica</name>
    <dbReference type="NCBI Taxonomy" id="714136"/>
    <lineage>
        <taxon>Bacteria</taxon>
        <taxon>Bacillati</taxon>
        <taxon>Actinomycetota</taxon>
        <taxon>Actinomycetes</taxon>
        <taxon>Streptosporangiales</taxon>
        <taxon>Streptosporangiaceae</taxon>
        <taxon>Nonomuraea</taxon>
    </lineage>
</organism>
<keyword evidence="4 8" id="KW-0223">Dioxygenase</keyword>
<proteinExistence type="inferred from homology"/>
<keyword evidence="5 8" id="KW-0560">Oxidoreductase</keyword>
<dbReference type="Gene3D" id="3.60.130.10">
    <property type="entry name" value="Clavaminate synthase-like"/>
    <property type="match status" value="1"/>
</dbReference>
<dbReference type="GO" id="GO:0005737">
    <property type="term" value="C:cytoplasm"/>
    <property type="evidence" value="ECO:0007669"/>
    <property type="project" value="TreeGrafter"/>
</dbReference>
<evidence type="ECO:0000256" key="5">
    <source>
        <dbReference type="ARBA" id="ARBA00023002"/>
    </source>
</evidence>
<reference evidence="8 9" key="1">
    <citation type="submission" date="2020-08" db="EMBL/GenBank/DDBJ databases">
        <title>Genomic Encyclopedia of Type Strains, Phase IV (KMG-IV): sequencing the most valuable type-strain genomes for metagenomic binning, comparative biology and taxonomic classification.</title>
        <authorList>
            <person name="Goeker M."/>
        </authorList>
    </citation>
    <scope>NUCLEOTIDE SEQUENCE [LARGE SCALE GENOMIC DNA]</scope>
    <source>
        <strain evidence="8 9">DSM 45385</strain>
    </source>
</reference>
<dbReference type="SUPFAM" id="SSF51197">
    <property type="entry name" value="Clavaminate synthase-like"/>
    <property type="match status" value="1"/>
</dbReference>
<comment type="cofactor">
    <cofactor evidence="1">
        <name>Fe(2+)</name>
        <dbReference type="ChEBI" id="CHEBI:29033"/>
    </cofactor>
</comment>
<accession>A0A7W8EGT5</accession>
<dbReference type="EMBL" id="JACHIN010000005">
    <property type="protein sequence ID" value="MBB5078746.1"/>
    <property type="molecule type" value="Genomic_DNA"/>
</dbReference>
<gene>
    <name evidence="8" type="ORF">HNR40_004232</name>
</gene>
<evidence type="ECO:0000256" key="4">
    <source>
        <dbReference type="ARBA" id="ARBA00022964"/>
    </source>
</evidence>
<evidence type="ECO:0000313" key="8">
    <source>
        <dbReference type="EMBL" id="MBB5078746.1"/>
    </source>
</evidence>
<evidence type="ECO:0000256" key="6">
    <source>
        <dbReference type="ARBA" id="ARBA00023004"/>
    </source>
</evidence>
<comment type="similarity">
    <text evidence="2">Belongs to the TfdA dioxygenase family.</text>
</comment>
<dbReference type="InterPro" id="IPR003819">
    <property type="entry name" value="TauD/TfdA-like"/>
</dbReference>
<dbReference type="Proteomes" id="UP000568380">
    <property type="component" value="Unassembled WGS sequence"/>
</dbReference>
<dbReference type="PANTHER" id="PTHR30468:SF5">
    <property type="entry name" value="ALPHA-KETOGLUTARATE-DEPENDENT SULFATE ESTER DIOXYGENASE"/>
    <property type="match status" value="1"/>
</dbReference>
<dbReference type="GO" id="GO:0000908">
    <property type="term" value="F:taurine dioxygenase activity"/>
    <property type="evidence" value="ECO:0007669"/>
    <property type="project" value="UniProtKB-EC"/>
</dbReference>
<dbReference type="Pfam" id="PF02668">
    <property type="entry name" value="TauD"/>
    <property type="match status" value="1"/>
</dbReference>
<dbReference type="InterPro" id="IPR051323">
    <property type="entry name" value="AtsK-like"/>
</dbReference>
<keyword evidence="3" id="KW-0479">Metal-binding</keyword>
<evidence type="ECO:0000256" key="3">
    <source>
        <dbReference type="ARBA" id="ARBA00022723"/>
    </source>
</evidence>
<evidence type="ECO:0000313" key="9">
    <source>
        <dbReference type="Proteomes" id="UP000568380"/>
    </source>
</evidence>
<sequence length="310" mass="34190">MTAPTLPAATAVEIVRLAGNIGAEIRGVDAGSPLADDTAATVRQALLDHKVVFLRDQILTYDTQVAFARRLGDVTLGHPIFESHGKEPLREEMDSHKGMRANHWHTDLTFVDRPPAFTILYGVVIPPVGGDTIWANTETAYAGLPPELRDLADRLRIVHSNDSDYAAIYEREGATDAAVRALHESMLSKVFETEHPAVRVHPETGNRSLLLGGFAVSVSGYPRQAGRDLIRVLQEHVTRPENTVRWKWRAGDLAIWDNRATQHYAVFDYGDQHRRGERLTVAGDVPIGPDGRPSLPLRGDATHYYLGSST</sequence>
<evidence type="ECO:0000256" key="1">
    <source>
        <dbReference type="ARBA" id="ARBA00001954"/>
    </source>
</evidence>
<dbReference type="EC" id="1.14.11.17" evidence="8"/>
<dbReference type="RefSeq" id="WP_184963736.1">
    <property type="nucleotide sequence ID" value="NZ_JACHIN010000005.1"/>
</dbReference>
<evidence type="ECO:0000256" key="2">
    <source>
        <dbReference type="ARBA" id="ARBA00005896"/>
    </source>
</evidence>
<dbReference type="PANTHER" id="PTHR30468">
    <property type="entry name" value="ALPHA-KETOGLUTARATE-DEPENDENT SULFONATE DIOXYGENASE"/>
    <property type="match status" value="1"/>
</dbReference>
<keyword evidence="9" id="KW-1185">Reference proteome</keyword>
<protein>
    <submittedName>
        <fullName evidence="8">Taurine dioxygenase</fullName>
        <ecNumber evidence="8">1.14.11.17</ecNumber>
    </submittedName>
</protein>
<evidence type="ECO:0000259" key="7">
    <source>
        <dbReference type="Pfam" id="PF02668"/>
    </source>
</evidence>
<comment type="caution">
    <text evidence="8">The sequence shown here is derived from an EMBL/GenBank/DDBJ whole genome shotgun (WGS) entry which is preliminary data.</text>
</comment>
<dbReference type="AlphaFoldDB" id="A0A7W8EGT5"/>
<name>A0A7W8EGT5_9ACTN</name>
<keyword evidence="6" id="KW-0408">Iron</keyword>